<dbReference type="AlphaFoldDB" id="A0A6I6JN46"/>
<gene>
    <name evidence="1" type="ORF">GM418_09385</name>
</gene>
<organism evidence="1 2">
    <name type="scientific">Maribellus comscasis</name>
    <dbReference type="NCBI Taxonomy" id="2681766"/>
    <lineage>
        <taxon>Bacteria</taxon>
        <taxon>Pseudomonadati</taxon>
        <taxon>Bacteroidota</taxon>
        <taxon>Bacteroidia</taxon>
        <taxon>Marinilabiliales</taxon>
        <taxon>Prolixibacteraceae</taxon>
        <taxon>Maribellus</taxon>
    </lineage>
</organism>
<accession>A0A6I6JN46</accession>
<name>A0A6I6JN46_9BACT</name>
<evidence type="ECO:0000313" key="1">
    <source>
        <dbReference type="EMBL" id="QGY43861.1"/>
    </source>
</evidence>
<dbReference type="EMBL" id="CP046401">
    <property type="protein sequence ID" value="QGY43861.1"/>
    <property type="molecule type" value="Genomic_DNA"/>
</dbReference>
<evidence type="ECO:0000313" key="2">
    <source>
        <dbReference type="Proteomes" id="UP000428260"/>
    </source>
</evidence>
<dbReference type="RefSeq" id="WP_158865412.1">
    <property type="nucleotide sequence ID" value="NZ_CP046401.1"/>
</dbReference>
<dbReference type="Gene3D" id="3.40.630.30">
    <property type="match status" value="1"/>
</dbReference>
<dbReference type="Proteomes" id="UP000428260">
    <property type="component" value="Chromosome"/>
</dbReference>
<keyword evidence="2" id="KW-1185">Reference proteome</keyword>
<dbReference type="KEGG" id="mcos:GM418_09385"/>
<dbReference type="SUPFAM" id="SSF55729">
    <property type="entry name" value="Acyl-CoA N-acyltransferases (Nat)"/>
    <property type="match status" value="1"/>
</dbReference>
<evidence type="ECO:0008006" key="3">
    <source>
        <dbReference type="Google" id="ProtNLM"/>
    </source>
</evidence>
<sequence>MKNQPLRYIKHQNIDSKKWDSCIANSQNRQVYATSWHLDHATEIWDALVMGDYKFVMPLPIKSKWGIKYVFQPLFCQQLGIYPSPPEEIAKQFYLVLTQIFRYVDTQINSQNTPIQHENNIEFTPRQNYILPMNMSYAGLFSAYSTNTKRNLKKAEKNSLNFVSGISLEDYLEFKSENLQVILSKKELERLKSIIAFGQYKGTGKIYGVYTSGNELCAAVYFCRYENRVTYMNAASDKRGKELGAMAFLIDKFIQQNAGKNLVLDFEGSMIPGVARFYKGFGAYPETYFQLKYNRLPLPLRWLKRI</sequence>
<dbReference type="InterPro" id="IPR016181">
    <property type="entry name" value="Acyl_CoA_acyltransferase"/>
</dbReference>
<protein>
    <recommendedName>
        <fullName evidence="3">GNAT family N-acetyltransferase</fullName>
    </recommendedName>
</protein>
<proteinExistence type="predicted"/>
<reference evidence="1 2" key="1">
    <citation type="submission" date="2019-11" db="EMBL/GenBank/DDBJ databases">
        <authorList>
            <person name="Zheng R.K."/>
            <person name="Sun C.M."/>
        </authorList>
    </citation>
    <scope>NUCLEOTIDE SEQUENCE [LARGE SCALE GENOMIC DNA]</scope>
    <source>
        <strain evidence="1 2">WC007</strain>
    </source>
</reference>